<gene>
    <name evidence="1" type="ORF">AK812_SmicGene25250</name>
</gene>
<reference evidence="1 2" key="1">
    <citation type="submission" date="2016-02" db="EMBL/GenBank/DDBJ databases">
        <title>Genome analysis of coral dinoflagellate symbionts highlights evolutionary adaptations to a symbiotic lifestyle.</title>
        <authorList>
            <person name="Aranda M."/>
            <person name="Li Y."/>
            <person name="Liew Y.J."/>
            <person name="Baumgarten S."/>
            <person name="Simakov O."/>
            <person name="Wilson M."/>
            <person name="Piel J."/>
            <person name="Ashoor H."/>
            <person name="Bougouffa S."/>
            <person name="Bajic V.B."/>
            <person name="Ryu T."/>
            <person name="Ravasi T."/>
            <person name="Bayer T."/>
            <person name="Micklem G."/>
            <person name="Kim H."/>
            <person name="Bhak J."/>
            <person name="Lajeunesse T.C."/>
            <person name="Voolstra C.R."/>
        </authorList>
    </citation>
    <scope>NUCLEOTIDE SEQUENCE [LARGE SCALE GENOMIC DNA]</scope>
    <source>
        <strain evidence="1 2">CCMP2467</strain>
    </source>
</reference>
<proteinExistence type="predicted"/>
<comment type="caution">
    <text evidence="1">The sequence shown here is derived from an EMBL/GenBank/DDBJ whole genome shotgun (WGS) entry which is preliminary data.</text>
</comment>
<keyword evidence="2" id="KW-1185">Reference proteome</keyword>
<evidence type="ECO:0000313" key="1">
    <source>
        <dbReference type="EMBL" id="OLP92893.1"/>
    </source>
</evidence>
<dbReference type="EMBL" id="LSRX01000603">
    <property type="protein sequence ID" value="OLP92893.1"/>
    <property type="molecule type" value="Genomic_DNA"/>
</dbReference>
<name>A0A1Q9DCE7_SYMMI</name>
<accession>A0A1Q9DCE7</accession>
<evidence type="ECO:0000313" key="2">
    <source>
        <dbReference type="Proteomes" id="UP000186817"/>
    </source>
</evidence>
<dbReference type="Proteomes" id="UP000186817">
    <property type="component" value="Unassembled WGS sequence"/>
</dbReference>
<sequence>MLGWEGTDRYVPVYNWASMVCHCERLGLATVFRSSSQPHAWPITLVKAIPAWGTQSELLDEAMRQGPAQVVSTLRQDVARMKGVFAPVRRRGCVADLEEDAAATYPDSGLTFLRRVPLLLMQGAADHSHQPNLLSVAVAFAHEIGVLDAPTLPGPETQLREHHRDLNAADGRPCAFIEDAARGPSQAGSAQQLASRYALGLLVEALRSASLQLPPKYLQSHHLIS</sequence>
<dbReference type="AlphaFoldDB" id="A0A1Q9DCE7"/>
<organism evidence="1 2">
    <name type="scientific">Symbiodinium microadriaticum</name>
    <name type="common">Dinoflagellate</name>
    <name type="synonym">Zooxanthella microadriatica</name>
    <dbReference type="NCBI Taxonomy" id="2951"/>
    <lineage>
        <taxon>Eukaryota</taxon>
        <taxon>Sar</taxon>
        <taxon>Alveolata</taxon>
        <taxon>Dinophyceae</taxon>
        <taxon>Suessiales</taxon>
        <taxon>Symbiodiniaceae</taxon>
        <taxon>Symbiodinium</taxon>
    </lineage>
</organism>
<protein>
    <submittedName>
        <fullName evidence="1">Uncharacterized protein</fullName>
    </submittedName>
</protein>